<dbReference type="InterPro" id="IPR000447">
    <property type="entry name" value="G3P_DH_FAD-dep"/>
</dbReference>
<dbReference type="PANTHER" id="PTHR11985:SF35">
    <property type="entry name" value="ANAEROBIC GLYCEROL-3-PHOSPHATE DEHYDROGENASE SUBUNIT A"/>
    <property type="match status" value="1"/>
</dbReference>
<reference evidence="9 10" key="1">
    <citation type="submission" date="2019-02" db="EMBL/GenBank/DDBJ databases">
        <title>Deep-cultivation of Planctomycetes and their phenomic and genomic characterization uncovers novel biology.</title>
        <authorList>
            <person name="Wiegand S."/>
            <person name="Jogler M."/>
            <person name="Boedeker C."/>
            <person name="Pinto D."/>
            <person name="Vollmers J."/>
            <person name="Rivas-Marin E."/>
            <person name="Kohn T."/>
            <person name="Peeters S.H."/>
            <person name="Heuer A."/>
            <person name="Rast P."/>
            <person name="Oberbeckmann S."/>
            <person name="Bunk B."/>
            <person name="Jeske O."/>
            <person name="Meyerdierks A."/>
            <person name="Storesund J.E."/>
            <person name="Kallscheuer N."/>
            <person name="Luecker S."/>
            <person name="Lage O.M."/>
            <person name="Pohl T."/>
            <person name="Merkel B.J."/>
            <person name="Hornburger P."/>
            <person name="Mueller R.-W."/>
            <person name="Bruemmer F."/>
            <person name="Labrenz M."/>
            <person name="Spormann A.M."/>
            <person name="Op den Camp H."/>
            <person name="Overmann J."/>
            <person name="Amann R."/>
            <person name="Jetten M.S.M."/>
            <person name="Mascher T."/>
            <person name="Medema M.H."/>
            <person name="Devos D.P."/>
            <person name="Kaster A.-K."/>
            <person name="Ovreas L."/>
            <person name="Rohde M."/>
            <person name="Galperin M.Y."/>
            <person name="Jogler C."/>
        </authorList>
    </citation>
    <scope>NUCLEOTIDE SEQUENCE [LARGE SCALE GENOMIC DNA]</scope>
    <source>
        <strain evidence="9 10">Pan216</strain>
    </source>
</reference>
<protein>
    <submittedName>
        <fullName evidence="9">Aerobic glycerol-3-phosphate dehydrogenase</fullName>
        <ecNumber evidence="9">1.1.5.3</ecNumber>
    </submittedName>
</protein>
<dbReference type="AlphaFoldDB" id="A0A518B7Z1"/>
<evidence type="ECO:0000256" key="6">
    <source>
        <dbReference type="ARBA" id="ARBA00023002"/>
    </source>
</evidence>
<feature type="domain" description="FAD dependent oxidoreductase" evidence="7">
    <location>
        <begin position="16"/>
        <end position="373"/>
    </location>
</feature>
<evidence type="ECO:0000259" key="7">
    <source>
        <dbReference type="Pfam" id="PF01266"/>
    </source>
</evidence>
<evidence type="ECO:0000256" key="1">
    <source>
        <dbReference type="ARBA" id="ARBA00001974"/>
    </source>
</evidence>
<evidence type="ECO:0000313" key="10">
    <source>
        <dbReference type="Proteomes" id="UP000317093"/>
    </source>
</evidence>
<evidence type="ECO:0000256" key="2">
    <source>
        <dbReference type="ARBA" id="ARBA00007330"/>
    </source>
</evidence>
<dbReference type="EC" id="1.1.5.3" evidence="9"/>
<organism evidence="9 10">
    <name type="scientific">Kolteria novifilia</name>
    <dbReference type="NCBI Taxonomy" id="2527975"/>
    <lineage>
        <taxon>Bacteria</taxon>
        <taxon>Pseudomonadati</taxon>
        <taxon>Planctomycetota</taxon>
        <taxon>Planctomycetia</taxon>
        <taxon>Kolteriales</taxon>
        <taxon>Kolteriaceae</taxon>
        <taxon>Kolteria</taxon>
    </lineage>
</organism>
<dbReference type="RefSeq" id="WP_145260248.1">
    <property type="nucleotide sequence ID" value="NZ_CP036279.1"/>
</dbReference>
<dbReference type="Gene3D" id="3.50.50.60">
    <property type="entry name" value="FAD/NAD(P)-binding domain"/>
    <property type="match status" value="1"/>
</dbReference>
<sequence>MDRERMIGELTNGSWDVIVIGGGASGLGAAVDAQARGFRTLLLEQADFAKGTSSRSTKLVHGGVRYLKQGDISLVNEALYERGLLCHNAAHLVHDLAFVVPIYHWWQGPFYGIGLKLYDMLAGKLNIAHSRHLGHEETLRRIPNIEQKHLQGGIMYHDAQFDDARLSTTLARTAADLGATVLNYVRVDELIKDNGMVAGVRAIDTETDTSYELRSKVVINATGIFADRVRAMDDTVAEPVISPSQGVHIVLDKSFQPTDTAIMVPQTDDGRVLFVIPWHERVLVGTTDTAMETPELEPTATKQEVEFILRNAARYLQRDPSESDILSIFAGQRPLVHPGGAKSATAKISREHLVEISPSGLVSIMGGKWTTYRRMAEDTINHAITVAGLPDRPSKTKDLKLHGWMSRDDTALPRAGHLQMYGAEAAEVMTFLEEGTRKELLHPRLPYAEGQVTWAARHELARTLEDVLARRTRSLLLDARASIDAAPRAAALLAEELGRDQDWIDEQVTSYGELAKGYLPG</sequence>
<keyword evidence="6 9" id="KW-0560">Oxidoreductase</keyword>
<keyword evidence="4" id="KW-0319">Glycerol metabolism</keyword>
<evidence type="ECO:0000256" key="5">
    <source>
        <dbReference type="ARBA" id="ARBA00022827"/>
    </source>
</evidence>
<evidence type="ECO:0000259" key="8">
    <source>
        <dbReference type="Pfam" id="PF16901"/>
    </source>
</evidence>
<proteinExistence type="inferred from homology"/>
<dbReference type="PROSITE" id="PS00978">
    <property type="entry name" value="FAD_G3PDH_2"/>
    <property type="match status" value="1"/>
</dbReference>
<evidence type="ECO:0000313" key="9">
    <source>
        <dbReference type="EMBL" id="QDU63063.1"/>
    </source>
</evidence>
<dbReference type="InterPro" id="IPR006076">
    <property type="entry name" value="FAD-dep_OxRdtase"/>
</dbReference>
<dbReference type="Pfam" id="PF01266">
    <property type="entry name" value="DAO"/>
    <property type="match status" value="1"/>
</dbReference>
<dbReference type="GO" id="GO:0046168">
    <property type="term" value="P:glycerol-3-phosphate catabolic process"/>
    <property type="evidence" value="ECO:0007669"/>
    <property type="project" value="TreeGrafter"/>
</dbReference>
<dbReference type="Proteomes" id="UP000317093">
    <property type="component" value="Chromosome"/>
</dbReference>
<dbReference type="GO" id="GO:0006071">
    <property type="term" value="P:glycerol metabolic process"/>
    <property type="evidence" value="ECO:0007669"/>
    <property type="project" value="UniProtKB-KW"/>
</dbReference>
<dbReference type="Pfam" id="PF16901">
    <property type="entry name" value="DAO_C"/>
    <property type="match status" value="1"/>
</dbReference>
<keyword evidence="3" id="KW-0285">Flavoprotein</keyword>
<dbReference type="SUPFAM" id="SSF51905">
    <property type="entry name" value="FAD/NAD(P)-binding domain"/>
    <property type="match status" value="1"/>
</dbReference>
<dbReference type="Gene3D" id="3.30.9.10">
    <property type="entry name" value="D-Amino Acid Oxidase, subunit A, domain 2"/>
    <property type="match status" value="1"/>
</dbReference>
<dbReference type="EMBL" id="CP036279">
    <property type="protein sequence ID" value="QDU63063.1"/>
    <property type="molecule type" value="Genomic_DNA"/>
</dbReference>
<dbReference type="PRINTS" id="PR01001">
    <property type="entry name" value="FADG3PDH"/>
</dbReference>
<dbReference type="InterPro" id="IPR038299">
    <property type="entry name" value="DAO_C_sf"/>
</dbReference>
<feature type="domain" description="Alpha-glycerophosphate oxidase C-terminal" evidence="8">
    <location>
        <begin position="414"/>
        <end position="502"/>
    </location>
</feature>
<comment type="cofactor">
    <cofactor evidence="1">
        <name>FAD</name>
        <dbReference type="ChEBI" id="CHEBI:57692"/>
    </cofactor>
</comment>
<gene>
    <name evidence="9" type="primary">glpD</name>
    <name evidence="9" type="ORF">Pan216_39380</name>
</gene>
<dbReference type="Gene3D" id="1.10.8.870">
    <property type="entry name" value="Alpha-glycerophosphate oxidase, cap domain"/>
    <property type="match status" value="1"/>
</dbReference>
<dbReference type="PANTHER" id="PTHR11985">
    <property type="entry name" value="GLYCEROL-3-PHOSPHATE DEHYDROGENASE"/>
    <property type="match status" value="1"/>
</dbReference>
<keyword evidence="5" id="KW-0274">FAD</keyword>
<comment type="similarity">
    <text evidence="2">Belongs to the FAD-dependent glycerol-3-phosphate dehydrogenase family.</text>
</comment>
<dbReference type="KEGG" id="knv:Pan216_39380"/>
<dbReference type="InterPro" id="IPR031656">
    <property type="entry name" value="DAO_C"/>
</dbReference>
<dbReference type="OrthoDB" id="9766796at2"/>
<dbReference type="GO" id="GO:0004368">
    <property type="term" value="F:glycerol-3-phosphate dehydrogenase (quinone) activity"/>
    <property type="evidence" value="ECO:0007669"/>
    <property type="project" value="UniProtKB-EC"/>
</dbReference>
<accession>A0A518B7Z1</accession>
<name>A0A518B7Z1_9BACT</name>
<evidence type="ECO:0000256" key="3">
    <source>
        <dbReference type="ARBA" id="ARBA00022630"/>
    </source>
</evidence>
<keyword evidence="10" id="KW-1185">Reference proteome</keyword>
<dbReference type="InterPro" id="IPR036188">
    <property type="entry name" value="FAD/NAD-bd_sf"/>
</dbReference>
<evidence type="ECO:0000256" key="4">
    <source>
        <dbReference type="ARBA" id="ARBA00022798"/>
    </source>
</evidence>